<evidence type="ECO:0000256" key="3">
    <source>
        <dbReference type="ARBA" id="ARBA00004632"/>
    </source>
</evidence>
<keyword evidence="6" id="KW-0963">Cytoplasm</keyword>
<keyword evidence="5" id="KW-1003">Cell membrane</keyword>
<dbReference type="GO" id="GO:0006631">
    <property type="term" value="P:fatty acid metabolic process"/>
    <property type="evidence" value="ECO:0007669"/>
    <property type="project" value="UniProtKB-KW"/>
</dbReference>
<evidence type="ECO:0000256" key="23">
    <source>
        <dbReference type="ARBA" id="ARBA00047734"/>
    </source>
</evidence>
<dbReference type="NCBIfam" id="TIGR00369">
    <property type="entry name" value="unchar_dom_1"/>
    <property type="match status" value="1"/>
</dbReference>
<comment type="catalytic activity">
    <reaction evidence="17">
        <text>(9Z)-octadecenoyl-CoA + H2O = (9Z)-octadecenoate + CoA + H(+)</text>
        <dbReference type="Rhea" id="RHEA:40139"/>
        <dbReference type="ChEBI" id="CHEBI:15377"/>
        <dbReference type="ChEBI" id="CHEBI:15378"/>
        <dbReference type="ChEBI" id="CHEBI:30823"/>
        <dbReference type="ChEBI" id="CHEBI:57287"/>
        <dbReference type="ChEBI" id="CHEBI:57387"/>
    </reaction>
    <physiologicalReaction direction="left-to-right" evidence="17">
        <dbReference type="Rhea" id="RHEA:40140"/>
    </physiologicalReaction>
</comment>
<keyword evidence="13" id="KW-0496">Mitochondrion</keyword>
<dbReference type="PANTHER" id="PTHR12418:SF19">
    <property type="entry name" value="ACYL-COENZYME A THIOESTERASE THEM4"/>
    <property type="match status" value="1"/>
</dbReference>
<evidence type="ECO:0000256" key="17">
    <source>
        <dbReference type="ARBA" id="ARBA00037002"/>
    </source>
</evidence>
<evidence type="ECO:0000256" key="26">
    <source>
        <dbReference type="ARBA" id="ARBA00048180"/>
    </source>
</evidence>
<dbReference type="GO" id="GO:0005743">
    <property type="term" value="C:mitochondrial inner membrane"/>
    <property type="evidence" value="ECO:0007669"/>
    <property type="project" value="UniProtKB-SubCell"/>
</dbReference>
<evidence type="ECO:0000256" key="11">
    <source>
        <dbReference type="ARBA" id="ARBA00022946"/>
    </source>
</evidence>
<comment type="similarity">
    <text evidence="18">Belongs to the THEM4/THEM5 thioesterase family.</text>
</comment>
<evidence type="ECO:0000256" key="4">
    <source>
        <dbReference type="ARBA" id="ARBA00004637"/>
    </source>
</evidence>
<dbReference type="InterPro" id="IPR029069">
    <property type="entry name" value="HotDog_dom_sf"/>
</dbReference>
<evidence type="ECO:0000313" key="28">
    <source>
        <dbReference type="EMBL" id="GAG90893.1"/>
    </source>
</evidence>
<dbReference type="EC" id="3.1.2.2" evidence="19"/>
<evidence type="ECO:0000256" key="10">
    <source>
        <dbReference type="ARBA" id="ARBA00022832"/>
    </source>
</evidence>
<comment type="catalytic activity">
    <reaction evidence="26">
        <text>tetradecanoyl-CoA + H2O = tetradecanoate + CoA + H(+)</text>
        <dbReference type="Rhea" id="RHEA:40119"/>
        <dbReference type="ChEBI" id="CHEBI:15377"/>
        <dbReference type="ChEBI" id="CHEBI:15378"/>
        <dbReference type="ChEBI" id="CHEBI:30807"/>
        <dbReference type="ChEBI" id="CHEBI:57287"/>
        <dbReference type="ChEBI" id="CHEBI:57385"/>
    </reaction>
    <physiologicalReaction direction="left-to-right" evidence="26">
        <dbReference type="Rhea" id="RHEA:40120"/>
    </physiologicalReaction>
</comment>
<proteinExistence type="inferred from homology"/>
<evidence type="ECO:0000256" key="5">
    <source>
        <dbReference type="ARBA" id="ARBA00022475"/>
    </source>
</evidence>
<evidence type="ECO:0000256" key="7">
    <source>
        <dbReference type="ARBA" id="ARBA00022703"/>
    </source>
</evidence>
<dbReference type="PANTHER" id="PTHR12418">
    <property type="entry name" value="ACYL-COENZYME A THIOESTERASE THEM4"/>
    <property type="match status" value="1"/>
</dbReference>
<evidence type="ECO:0000256" key="9">
    <source>
        <dbReference type="ARBA" id="ARBA00022801"/>
    </source>
</evidence>
<comment type="catalytic activity">
    <reaction evidence="25">
        <text>dodecanoyl-CoA + H2O = dodecanoate + CoA + H(+)</text>
        <dbReference type="Rhea" id="RHEA:30135"/>
        <dbReference type="ChEBI" id="CHEBI:15377"/>
        <dbReference type="ChEBI" id="CHEBI:15378"/>
        <dbReference type="ChEBI" id="CHEBI:18262"/>
        <dbReference type="ChEBI" id="CHEBI:57287"/>
        <dbReference type="ChEBI" id="CHEBI:57375"/>
    </reaction>
    <physiologicalReaction direction="left-to-right" evidence="25">
        <dbReference type="Rhea" id="RHEA:30136"/>
    </physiologicalReaction>
</comment>
<evidence type="ECO:0000259" key="27">
    <source>
        <dbReference type="Pfam" id="PF03061"/>
    </source>
</evidence>
<comment type="subcellular location">
    <subcellularLocation>
        <location evidence="3">Cell projection</location>
        <location evidence="3">Ruffle membrane</location>
    </subcellularLocation>
    <subcellularLocation>
        <location evidence="1">Cytoplasm</location>
    </subcellularLocation>
    <subcellularLocation>
        <location evidence="4">Mitochondrion inner membrane</location>
        <topology evidence="4">Peripheral membrane protein</topology>
    </subcellularLocation>
    <subcellularLocation>
        <location evidence="2">Mitochondrion intermembrane space</location>
    </subcellularLocation>
</comment>
<evidence type="ECO:0000256" key="24">
    <source>
        <dbReference type="ARBA" id="ARBA00047969"/>
    </source>
</evidence>
<dbReference type="GO" id="GO:0005758">
    <property type="term" value="C:mitochondrial intermembrane space"/>
    <property type="evidence" value="ECO:0007669"/>
    <property type="project" value="UniProtKB-SubCell"/>
</dbReference>
<evidence type="ECO:0000256" key="12">
    <source>
        <dbReference type="ARBA" id="ARBA00023098"/>
    </source>
</evidence>
<comment type="catalytic activity">
    <reaction evidence="24">
        <text>decanoyl-CoA + H2O = decanoate + CoA + H(+)</text>
        <dbReference type="Rhea" id="RHEA:40059"/>
        <dbReference type="ChEBI" id="CHEBI:15377"/>
        <dbReference type="ChEBI" id="CHEBI:15378"/>
        <dbReference type="ChEBI" id="CHEBI:27689"/>
        <dbReference type="ChEBI" id="CHEBI:57287"/>
        <dbReference type="ChEBI" id="CHEBI:61430"/>
    </reaction>
    <physiologicalReaction direction="left-to-right" evidence="24">
        <dbReference type="Rhea" id="RHEA:40060"/>
    </physiologicalReaction>
</comment>
<evidence type="ECO:0000256" key="1">
    <source>
        <dbReference type="ARBA" id="ARBA00004496"/>
    </source>
</evidence>
<keyword evidence="14" id="KW-0472">Membrane</keyword>
<dbReference type="AlphaFoldDB" id="X1C3A5"/>
<dbReference type="Pfam" id="PF03061">
    <property type="entry name" value="4HBT"/>
    <property type="match status" value="1"/>
</dbReference>
<keyword evidence="10" id="KW-0276">Fatty acid metabolism</keyword>
<protein>
    <recommendedName>
        <fullName evidence="20">Acyl-coenzyme A thioesterase THEM4</fullName>
        <ecNumber evidence="19">3.1.2.2</ecNumber>
    </recommendedName>
    <alternativeName>
        <fullName evidence="21">Thioesterase superfamily member 4</fullName>
    </alternativeName>
</protein>
<keyword evidence="8" id="KW-0999">Mitochondrion inner membrane</keyword>
<evidence type="ECO:0000256" key="16">
    <source>
        <dbReference type="ARBA" id="ARBA00035852"/>
    </source>
</evidence>
<evidence type="ECO:0000256" key="22">
    <source>
        <dbReference type="ARBA" id="ARBA00047588"/>
    </source>
</evidence>
<comment type="catalytic activity">
    <reaction evidence="22">
        <text>octanoyl-CoA + H2O = octanoate + CoA + H(+)</text>
        <dbReference type="Rhea" id="RHEA:30143"/>
        <dbReference type="ChEBI" id="CHEBI:15377"/>
        <dbReference type="ChEBI" id="CHEBI:15378"/>
        <dbReference type="ChEBI" id="CHEBI:25646"/>
        <dbReference type="ChEBI" id="CHEBI:57287"/>
        <dbReference type="ChEBI" id="CHEBI:57386"/>
    </reaction>
    <physiologicalReaction direction="left-to-right" evidence="22">
        <dbReference type="Rhea" id="RHEA:30144"/>
    </physiologicalReaction>
</comment>
<feature type="domain" description="Thioesterase" evidence="27">
    <location>
        <begin position="30"/>
        <end position="99"/>
    </location>
</feature>
<feature type="non-terminal residue" evidence="28">
    <location>
        <position position="1"/>
    </location>
</feature>
<dbReference type="Gene3D" id="3.10.129.10">
    <property type="entry name" value="Hotdog Thioesterase"/>
    <property type="match status" value="1"/>
</dbReference>
<dbReference type="GO" id="GO:0006915">
    <property type="term" value="P:apoptotic process"/>
    <property type="evidence" value="ECO:0007669"/>
    <property type="project" value="UniProtKB-KW"/>
</dbReference>
<dbReference type="EMBL" id="BART01024555">
    <property type="protein sequence ID" value="GAG90893.1"/>
    <property type="molecule type" value="Genomic_DNA"/>
</dbReference>
<evidence type="ECO:0000256" key="13">
    <source>
        <dbReference type="ARBA" id="ARBA00023128"/>
    </source>
</evidence>
<keyword evidence="9" id="KW-0378">Hydrolase</keyword>
<evidence type="ECO:0000256" key="14">
    <source>
        <dbReference type="ARBA" id="ARBA00023136"/>
    </source>
</evidence>
<sequence>KGLHLKFDVADDGSVTATFQCDEAFEGYPGVLHGGVISSILDGAMGNCMFAHGRATVTVEITTRFRHPVTTNHEATVSARVTRSSHPLYLLEAEIVQDGKVKATAKGKYYDQPELVDIMEQFS</sequence>
<reference evidence="28" key="1">
    <citation type="journal article" date="2014" name="Front. Microbiol.">
        <title>High frequency of phylogenetically diverse reductive dehalogenase-homologous genes in deep subseafloor sedimentary metagenomes.</title>
        <authorList>
            <person name="Kawai M."/>
            <person name="Futagami T."/>
            <person name="Toyoda A."/>
            <person name="Takaki Y."/>
            <person name="Nishi S."/>
            <person name="Hori S."/>
            <person name="Arai W."/>
            <person name="Tsubouchi T."/>
            <person name="Morono Y."/>
            <person name="Uchiyama I."/>
            <person name="Ito T."/>
            <person name="Fujiyama A."/>
            <person name="Inagaki F."/>
            <person name="Takami H."/>
        </authorList>
    </citation>
    <scope>NUCLEOTIDE SEQUENCE</scope>
    <source>
        <strain evidence="28">Expedition CK06-06</strain>
    </source>
</reference>
<evidence type="ECO:0000256" key="21">
    <source>
        <dbReference type="ARBA" id="ARBA00043210"/>
    </source>
</evidence>
<name>X1C3A5_9ZZZZ</name>
<evidence type="ECO:0000256" key="6">
    <source>
        <dbReference type="ARBA" id="ARBA00022490"/>
    </source>
</evidence>
<keyword evidence="11" id="KW-0809">Transit peptide</keyword>
<keyword evidence="15" id="KW-0966">Cell projection</keyword>
<evidence type="ECO:0000256" key="15">
    <source>
        <dbReference type="ARBA" id="ARBA00023273"/>
    </source>
</evidence>
<accession>X1C3A5</accession>
<dbReference type="GO" id="GO:0016787">
    <property type="term" value="F:hydrolase activity"/>
    <property type="evidence" value="ECO:0007669"/>
    <property type="project" value="UniProtKB-KW"/>
</dbReference>
<comment type="catalytic activity">
    <reaction evidence="16">
        <text>(5Z,8Z,11Z,14Z)-eicosatetraenoyl-CoA + H2O = (5Z,8Z,11Z,14Z)-eicosatetraenoate + CoA + H(+)</text>
        <dbReference type="Rhea" id="RHEA:40151"/>
        <dbReference type="ChEBI" id="CHEBI:15377"/>
        <dbReference type="ChEBI" id="CHEBI:15378"/>
        <dbReference type="ChEBI" id="CHEBI:32395"/>
        <dbReference type="ChEBI" id="CHEBI:57287"/>
        <dbReference type="ChEBI" id="CHEBI:57368"/>
    </reaction>
    <physiologicalReaction direction="left-to-right" evidence="16">
        <dbReference type="Rhea" id="RHEA:40152"/>
    </physiologicalReaction>
</comment>
<gene>
    <name evidence="28" type="ORF">S01H4_44312</name>
</gene>
<evidence type="ECO:0000256" key="20">
    <source>
        <dbReference type="ARBA" id="ARBA00040123"/>
    </source>
</evidence>
<dbReference type="CDD" id="cd03443">
    <property type="entry name" value="PaaI_thioesterase"/>
    <property type="match status" value="1"/>
</dbReference>
<comment type="caution">
    <text evidence="28">The sequence shown here is derived from an EMBL/GenBank/DDBJ whole genome shotgun (WGS) entry which is preliminary data.</text>
</comment>
<dbReference type="InterPro" id="IPR052365">
    <property type="entry name" value="THEM4/THEM5_acyl-CoA_thioest"/>
</dbReference>
<dbReference type="InterPro" id="IPR003736">
    <property type="entry name" value="PAAI_dom"/>
</dbReference>
<keyword evidence="7" id="KW-0053">Apoptosis</keyword>
<comment type="catalytic activity">
    <reaction evidence="23">
        <text>hexadecanoyl-CoA + H2O = hexadecanoate + CoA + H(+)</text>
        <dbReference type="Rhea" id="RHEA:16645"/>
        <dbReference type="ChEBI" id="CHEBI:7896"/>
        <dbReference type="ChEBI" id="CHEBI:15377"/>
        <dbReference type="ChEBI" id="CHEBI:15378"/>
        <dbReference type="ChEBI" id="CHEBI:57287"/>
        <dbReference type="ChEBI" id="CHEBI:57379"/>
        <dbReference type="EC" id="3.1.2.2"/>
    </reaction>
    <physiologicalReaction direction="left-to-right" evidence="23">
        <dbReference type="Rhea" id="RHEA:16646"/>
    </physiologicalReaction>
</comment>
<evidence type="ECO:0000256" key="2">
    <source>
        <dbReference type="ARBA" id="ARBA00004569"/>
    </source>
</evidence>
<evidence type="ECO:0000256" key="18">
    <source>
        <dbReference type="ARBA" id="ARBA00038456"/>
    </source>
</evidence>
<dbReference type="GO" id="GO:0032587">
    <property type="term" value="C:ruffle membrane"/>
    <property type="evidence" value="ECO:0007669"/>
    <property type="project" value="UniProtKB-SubCell"/>
</dbReference>
<organism evidence="28">
    <name type="scientific">marine sediment metagenome</name>
    <dbReference type="NCBI Taxonomy" id="412755"/>
    <lineage>
        <taxon>unclassified sequences</taxon>
        <taxon>metagenomes</taxon>
        <taxon>ecological metagenomes</taxon>
    </lineage>
</organism>
<dbReference type="SUPFAM" id="SSF54637">
    <property type="entry name" value="Thioesterase/thiol ester dehydrase-isomerase"/>
    <property type="match status" value="1"/>
</dbReference>
<dbReference type="InterPro" id="IPR006683">
    <property type="entry name" value="Thioestr_dom"/>
</dbReference>
<evidence type="ECO:0000256" key="8">
    <source>
        <dbReference type="ARBA" id="ARBA00022792"/>
    </source>
</evidence>
<keyword evidence="12" id="KW-0443">Lipid metabolism</keyword>
<evidence type="ECO:0000256" key="25">
    <source>
        <dbReference type="ARBA" id="ARBA00048074"/>
    </source>
</evidence>
<evidence type="ECO:0000256" key="19">
    <source>
        <dbReference type="ARBA" id="ARBA00038848"/>
    </source>
</evidence>